<gene>
    <name evidence="1" type="ORF">AN403_6046</name>
</gene>
<dbReference type="AlphaFoldDB" id="A0A0P8X792"/>
<dbReference type="PATRIC" id="fig|294.162.peg.247"/>
<dbReference type="EMBL" id="LJXB01000040">
    <property type="protein sequence ID" value="KPU61981.1"/>
    <property type="molecule type" value="Genomic_DNA"/>
</dbReference>
<accession>A0A0P8X792</accession>
<dbReference type="InterPro" id="IPR010148">
    <property type="entry name" value="CRISPR-assoc_prot_CT1975"/>
</dbReference>
<organism evidence="1 2">
    <name type="scientific">Pseudomonas fluorescens</name>
    <dbReference type="NCBI Taxonomy" id="294"/>
    <lineage>
        <taxon>Bacteria</taxon>
        <taxon>Pseudomonadati</taxon>
        <taxon>Pseudomonadota</taxon>
        <taxon>Gammaproteobacteria</taxon>
        <taxon>Pseudomonadales</taxon>
        <taxon>Pseudomonadaceae</taxon>
        <taxon>Pseudomonas</taxon>
    </lineage>
</organism>
<proteinExistence type="predicted"/>
<reference evidence="1 2" key="1">
    <citation type="submission" date="2015-09" db="EMBL/GenBank/DDBJ databases">
        <authorList>
            <person name="Jackson K.R."/>
            <person name="Lunt B.L."/>
            <person name="Fisher J.N.B."/>
            <person name="Gardner A.V."/>
            <person name="Bailey M.E."/>
            <person name="Deus L.M."/>
            <person name="Earl A.S."/>
            <person name="Gibby P.D."/>
            <person name="Hartmann K.A."/>
            <person name="Liu J.E."/>
            <person name="Manci A.M."/>
            <person name="Nielsen D.A."/>
            <person name="Solomon M.B."/>
            <person name="Breakwell D.P."/>
            <person name="Burnett S.H."/>
            <person name="Grose J.H."/>
        </authorList>
    </citation>
    <scope>NUCLEOTIDE SEQUENCE [LARGE SCALE GENOMIC DNA]</scope>
    <source>
        <strain evidence="1 2">S613</strain>
    </source>
</reference>
<dbReference type="OrthoDB" id="5291250at2"/>
<evidence type="ECO:0000313" key="2">
    <source>
        <dbReference type="Proteomes" id="UP000050349"/>
    </source>
</evidence>
<evidence type="ECO:0008006" key="3">
    <source>
        <dbReference type="Google" id="ProtNLM"/>
    </source>
</evidence>
<dbReference type="Pfam" id="PF09344">
    <property type="entry name" value="Cas_CT1975"/>
    <property type="match status" value="1"/>
</dbReference>
<dbReference type="NCBIfam" id="TIGR01869">
    <property type="entry name" value="casC_Cse4"/>
    <property type="match status" value="1"/>
</dbReference>
<sequence length="339" mass="37104">MESKRIEFHILQSFPISCLNRDDVGSPKTAIVGGTTRARVSSQCWKRYVRLGLRNEGITLGHRTKLVAPFLTAACSAAGANKEQATACGKAMSNILTKKTLLFIGNHEAEAFAQFAKDKDFNPAAISGKELVKASKAVLNKNLDALDIALFGRMVAKCKELQVEAACCFSHAISTHRASTEYDPFTALDDNPDTKAAAHLDVLEFNSATYYRYISLDVASLQKSLSSGDVALAVKAFTYSLFDQVPRARQTTMAAACSWDYARVLVRTGQPLQLSFDEPVKSNGEGFLKPSIKALDEQLQRKEKLAGSRFGKIKDLRFGVDEDYSIDCLVEDLVATIEA</sequence>
<evidence type="ECO:0000313" key="1">
    <source>
        <dbReference type="EMBL" id="KPU61981.1"/>
    </source>
</evidence>
<dbReference type="RefSeq" id="WP_057395803.1">
    <property type="nucleotide sequence ID" value="NZ_LJXB01000040.1"/>
</dbReference>
<comment type="caution">
    <text evidence="1">The sequence shown here is derived from an EMBL/GenBank/DDBJ whole genome shotgun (WGS) entry which is preliminary data.</text>
</comment>
<dbReference type="Proteomes" id="UP000050349">
    <property type="component" value="Unassembled WGS sequence"/>
</dbReference>
<protein>
    <recommendedName>
        <fullName evidence="3">CRISPR system Cascade subunit CasC</fullName>
    </recommendedName>
</protein>
<name>A0A0P8X792_PSEFL</name>